<protein>
    <recommendedName>
        <fullName evidence="9">1,3-beta-glucanosyltransferase</fullName>
        <ecNumber evidence="9">2.4.1.-</ecNumber>
    </recommendedName>
</protein>
<organism evidence="12 13">
    <name type="scientific">Triangularia verruculosa</name>
    <dbReference type="NCBI Taxonomy" id="2587418"/>
    <lineage>
        <taxon>Eukaryota</taxon>
        <taxon>Fungi</taxon>
        <taxon>Dikarya</taxon>
        <taxon>Ascomycota</taxon>
        <taxon>Pezizomycotina</taxon>
        <taxon>Sordariomycetes</taxon>
        <taxon>Sordariomycetidae</taxon>
        <taxon>Sordariales</taxon>
        <taxon>Podosporaceae</taxon>
        <taxon>Triangularia</taxon>
    </lineage>
</organism>
<keyword evidence="7" id="KW-0325">Glycoprotein</keyword>
<evidence type="ECO:0000256" key="1">
    <source>
        <dbReference type="ARBA" id="ARBA00004609"/>
    </source>
</evidence>
<name>A0AAN6XNV4_9PEZI</name>
<dbReference type="GO" id="GO:0005886">
    <property type="term" value="C:plasma membrane"/>
    <property type="evidence" value="ECO:0007669"/>
    <property type="project" value="UniProtKB-SubCell"/>
</dbReference>
<dbReference type="InterPro" id="IPR017853">
    <property type="entry name" value="GH"/>
</dbReference>
<comment type="subcellular location">
    <subcellularLocation>
        <location evidence="1 9">Cell membrane</location>
        <topology evidence="1 9">Lipid-anchor</topology>
        <topology evidence="1 9">GPI-anchor</topology>
    </subcellularLocation>
</comment>
<dbReference type="PANTHER" id="PTHR31468">
    <property type="entry name" value="1,3-BETA-GLUCANOSYLTRANSFERASE GAS1"/>
    <property type="match status" value="1"/>
</dbReference>
<feature type="signal peptide" evidence="9">
    <location>
        <begin position="1"/>
        <end position="20"/>
    </location>
</feature>
<feature type="chain" id="PRO_5042662926" description="1,3-beta-glucanosyltransferase" evidence="9">
    <location>
        <begin position="21"/>
        <end position="525"/>
    </location>
</feature>
<evidence type="ECO:0000256" key="2">
    <source>
        <dbReference type="ARBA" id="ARBA00007528"/>
    </source>
</evidence>
<evidence type="ECO:0000256" key="3">
    <source>
        <dbReference type="ARBA" id="ARBA00022622"/>
    </source>
</evidence>
<evidence type="ECO:0000256" key="5">
    <source>
        <dbReference type="ARBA" id="ARBA00023136"/>
    </source>
</evidence>
<keyword evidence="5 9" id="KW-0472">Membrane</keyword>
<evidence type="ECO:0000256" key="8">
    <source>
        <dbReference type="ARBA" id="ARBA00023288"/>
    </source>
</evidence>
<feature type="transmembrane region" description="Helical" evidence="10">
    <location>
        <begin position="506"/>
        <end position="524"/>
    </location>
</feature>
<dbReference type="Gene3D" id="3.20.20.80">
    <property type="entry name" value="Glycosidases"/>
    <property type="match status" value="1"/>
</dbReference>
<dbReference type="Pfam" id="PF07983">
    <property type="entry name" value="X8"/>
    <property type="match status" value="1"/>
</dbReference>
<evidence type="ECO:0000256" key="4">
    <source>
        <dbReference type="ARBA" id="ARBA00022729"/>
    </source>
</evidence>
<reference evidence="12" key="2">
    <citation type="submission" date="2023-05" db="EMBL/GenBank/DDBJ databases">
        <authorList>
            <consortium name="Lawrence Berkeley National Laboratory"/>
            <person name="Steindorff A."/>
            <person name="Hensen N."/>
            <person name="Bonometti L."/>
            <person name="Westerberg I."/>
            <person name="Brannstrom I.O."/>
            <person name="Guillou S."/>
            <person name="Cros-Aarteil S."/>
            <person name="Calhoun S."/>
            <person name="Haridas S."/>
            <person name="Kuo A."/>
            <person name="Mondo S."/>
            <person name="Pangilinan J."/>
            <person name="Riley R."/>
            <person name="Labutti K."/>
            <person name="Andreopoulos B."/>
            <person name="Lipzen A."/>
            <person name="Chen C."/>
            <person name="Yanf M."/>
            <person name="Daum C."/>
            <person name="Ng V."/>
            <person name="Clum A."/>
            <person name="Ohm R."/>
            <person name="Martin F."/>
            <person name="Silar P."/>
            <person name="Natvig D."/>
            <person name="Lalanne C."/>
            <person name="Gautier V."/>
            <person name="Ament-Velasquez S.L."/>
            <person name="Kruys A."/>
            <person name="Hutchinson M.I."/>
            <person name="Powell A.J."/>
            <person name="Barry K."/>
            <person name="Miller A.N."/>
            <person name="Grigoriev I.V."/>
            <person name="Debuchy R."/>
            <person name="Gladieux P."/>
            <person name="Thoren M.H."/>
            <person name="Johannesson H."/>
        </authorList>
    </citation>
    <scope>NUCLEOTIDE SEQUENCE</scope>
    <source>
        <strain evidence="12">CBS 315.58</strain>
    </source>
</reference>
<keyword evidence="10" id="KW-1133">Transmembrane helix</keyword>
<keyword evidence="4 9" id="KW-0732">Signal</keyword>
<dbReference type="EC" id="2.4.1.-" evidence="9"/>
<dbReference type="GO" id="GO:0071970">
    <property type="term" value="P:fungal-type cell wall (1-&gt;3)-beta-D-glucan biosynthetic process"/>
    <property type="evidence" value="ECO:0007669"/>
    <property type="project" value="TreeGrafter"/>
</dbReference>
<dbReference type="FunFam" id="3.20.20.80:FF:000038">
    <property type="entry name" value="1,3-beta-glucanosyltransferase"/>
    <property type="match status" value="1"/>
</dbReference>
<keyword evidence="9" id="KW-0808">Transferase</keyword>
<evidence type="ECO:0000259" key="11">
    <source>
        <dbReference type="SMART" id="SM00768"/>
    </source>
</evidence>
<dbReference type="AlphaFoldDB" id="A0AAN6XNV4"/>
<dbReference type="Pfam" id="PF03198">
    <property type="entry name" value="Glyco_hydro_72"/>
    <property type="match status" value="1"/>
</dbReference>
<evidence type="ECO:0000256" key="7">
    <source>
        <dbReference type="ARBA" id="ARBA00023180"/>
    </source>
</evidence>
<comment type="caution">
    <text evidence="12">The sequence shown here is derived from an EMBL/GenBank/DDBJ whole genome shotgun (WGS) entry which is preliminary data.</text>
</comment>
<dbReference type="PANTHER" id="PTHR31468:SF2">
    <property type="entry name" value="1,3-BETA-GLUCANOSYLTRANSFERASE GAS1"/>
    <property type="match status" value="1"/>
</dbReference>
<evidence type="ECO:0000256" key="10">
    <source>
        <dbReference type="SAM" id="Phobius"/>
    </source>
</evidence>
<dbReference type="Proteomes" id="UP001303160">
    <property type="component" value="Unassembled WGS sequence"/>
</dbReference>
<dbReference type="EMBL" id="MU863892">
    <property type="protein sequence ID" value="KAK4203026.1"/>
    <property type="molecule type" value="Genomic_DNA"/>
</dbReference>
<evidence type="ECO:0000313" key="13">
    <source>
        <dbReference type="Proteomes" id="UP001303160"/>
    </source>
</evidence>
<dbReference type="GO" id="GO:0098552">
    <property type="term" value="C:side of membrane"/>
    <property type="evidence" value="ECO:0007669"/>
    <property type="project" value="UniProtKB-KW"/>
</dbReference>
<evidence type="ECO:0000313" key="12">
    <source>
        <dbReference type="EMBL" id="KAK4203026.1"/>
    </source>
</evidence>
<keyword evidence="13" id="KW-1185">Reference proteome</keyword>
<comment type="similarity">
    <text evidence="2 9">Belongs to the glycosyl hydrolase 72 family.</text>
</comment>
<keyword evidence="3 9" id="KW-0336">GPI-anchor</keyword>
<accession>A0AAN6XNV4</accession>
<feature type="domain" description="X8" evidence="11">
    <location>
        <begin position="380"/>
        <end position="469"/>
    </location>
</feature>
<dbReference type="InterPro" id="IPR004886">
    <property type="entry name" value="Glucanosyltransferase"/>
</dbReference>
<dbReference type="SUPFAM" id="SSF51445">
    <property type="entry name" value="(Trans)glycosidases"/>
    <property type="match status" value="1"/>
</dbReference>
<dbReference type="InterPro" id="IPR012946">
    <property type="entry name" value="X8"/>
</dbReference>
<comment type="function">
    <text evidence="9">Splits internally a 1,3-beta-glucan molecule and transfers the newly generated reducing end (the donor) to the non-reducing end of another 1,3-beta-glucan molecule (the acceptor) forming a 1,3-beta linkage, resulting in the elongation of 1,3-beta-glucan chains in the cell wall.</text>
</comment>
<sequence>MRFSKTSLVSASLLLGQAAAELPPIVMKGSKFFYENGTQFFMKGVAYQQDSAEAGKSTGSSKYSDPLADVASCKRDVPLLKQLRTNTIRTYAIDPTKDHDECMKLLDDAGIYVISDLSEPSVSVNRDDPKWDVELLKRYTDVVDSLSKYSNVIGFFAGNEVTNNASNTDASAYVKAAVRDTKNHIKATSKRWLGVGYAANDDPDIRESIAHYFNCGNQSEAIDYWGYNIYEWCGKSTFTDSGYDKQVEFFKTYSVPVFFAEYGCNIPDGAEGRIWQETTALYSDDMSDVISGGIVYMYHQEANDYGLVKVKGGTASKLKDFDTLATRMASVSPSSIQMDAYKPTNSPAACPSVNAKWAVTGDRLPPTPNNDLCECMYKSLSCVPSDSLKTTDFGKIFNYVCDQTPKACDGINGNTTSGEYGPFSMCGAKEKLGYILNEYYNLQGKSSGACEFKGQAQVVAASADDGCQARLAQASAAASNTQGGSETSKNIAAPIPMKNLFTIGDLAIGAYVVVAMGVGAGMVLL</sequence>
<proteinExistence type="inferred from homology"/>
<dbReference type="GO" id="GO:0031505">
    <property type="term" value="P:fungal-type cell wall organization"/>
    <property type="evidence" value="ECO:0007669"/>
    <property type="project" value="TreeGrafter"/>
</dbReference>
<dbReference type="GO" id="GO:0042124">
    <property type="term" value="F:1,3-beta-glucanosyltransferase activity"/>
    <property type="evidence" value="ECO:0007669"/>
    <property type="project" value="TreeGrafter"/>
</dbReference>
<dbReference type="Gene3D" id="1.20.58.1040">
    <property type="match status" value="1"/>
</dbReference>
<keyword evidence="6" id="KW-1015">Disulfide bond</keyword>
<keyword evidence="10" id="KW-0812">Transmembrane</keyword>
<evidence type="ECO:0000256" key="9">
    <source>
        <dbReference type="RuleBase" id="RU361209"/>
    </source>
</evidence>
<reference evidence="12" key="1">
    <citation type="journal article" date="2023" name="Mol. Phylogenet. Evol.">
        <title>Genome-scale phylogeny and comparative genomics of the fungal order Sordariales.</title>
        <authorList>
            <person name="Hensen N."/>
            <person name="Bonometti L."/>
            <person name="Westerberg I."/>
            <person name="Brannstrom I.O."/>
            <person name="Guillou S."/>
            <person name="Cros-Aarteil S."/>
            <person name="Calhoun S."/>
            <person name="Haridas S."/>
            <person name="Kuo A."/>
            <person name="Mondo S."/>
            <person name="Pangilinan J."/>
            <person name="Riley R."/>
            <person name="LaButti K."/>
            <person name="Andreopoulos B."/>
            <person name="Lipzen A."/>
            <person name="Chen C."/>
            <person name="Yan M."/>
            <person name="Daum C."/>
            <person name="Ng V."/>
            <person name="Clum A."/>
            <person name="Steindorff A."/>
            <person name="Ohm R.A."/>
            <person name="Martin F."/>
            <person name="Silar P."/>
            <person name="Natvig D.O."/>
            <person name="Lalanne C."/>
            <person name="Gautier V."/>
            <person name="Ament-Velasquez S.L."/>
            <person name="Kruys A."/>
            <person name="Hutchinson M.I."/>
            <person name="Powell A.J."/>
            <person name="Barry K."/>
            <person name="Miller A.N."/>
            <person name="Grigoriev I.V."/>
            <person name="Debuchy R."/>
            <person name="Gladieux P."/>
            <person name="Hiltunen Thoren M."/>
            <person name="Johannesson H."/>
        </authorList>
    </citation>
    <scope>NUCLEOTIDE SEQUENCE</scope>
    <source>
        <strain evidence="12">CBS 315.58</strain>
    </source>
</reference>
<gene>
    <name evidence="12" type="ORF">QBC40DRAFT_31097</name>
</gene>
<evidence type="ECO:0000256" key="6">
    <source>
        <dbReference type="ARBA" id="ARBA00023157"/>
    </source>
</evidence>
<dbReference type="SMART" id="SM00768">
    <property type="entry name" value="X8"/>
    <property type="match status" value="1"/>
</dbReference>
<keyword evidence="8 9" id="KW-0449">Lipoprotein</keyword>